<accession>A0A2P4S6B5</accession>
<protein>
    <recommendedName>
        <fullName evidence="2">PHF7/G2E3-like PHD zinc finger domain-containing protein</fullName>
    </recommendedName>
</protein>
<dbReference type="Proteomes" id="UP000237246">
    <property type="component" value="Unassembled WGS sequence"/>
</dbReference>
<feature type="domain" description="PHF7/G2E3-like PHD zinc finger" evidence="2">
    <location>
        <begin position="80"/>
        <end position="138"/>
    </location>
</feature>
<organism evidence="3 4">
    <name type="scientific">Bambusicola thoracicus</name>
    <name type="common">Chinese bamboo-partridge</name>
    <name type="synonym">Perdix thoracica</name>
    <dbReference type="NCBI Taxonomy" id="9083"/>
    <lineage>
        <taxon>Eukaryota</taxon>
        <taxon>Metazoa</taxon>
        <taxon>Chordata</taxon>
        <taxon>Craniata</taxon>
        <taxon>Vertebrata</taxon>
        <taxon>Euteleostomi</taxon>
        <taxon>Archelosauria</taxon>
        <taxon>Archosauria</taxon>
        <taxon>Dinosauria</taxon>
        <taxon>Saurischia</taxon>
        <taxon>Theropoda</taxon>
        <taxon>Coelurosauria</taxon>
        <taxon>Aves</taxon>
        <taxon>Neognathae</taxon>
        <taxon>Galloanserae</taxon>
        <taxon>Galliformes</taxon>
        <taxon>Phasianidae</taxon>
        <taxon>Perdicinae</taxon>
        <taxon>Bambusicola</taxon>
    </lineage>
</organism>
<dbReference type="GO" id="GO:0005634">
    <property type="term" value="C:nucleus"/>
    <property type="evidence" value="ECO:0007669"/>
    <property type="project" value="TreeGrafter"/>
</dbReference>
<feature type="compositionally biased region" description="Low complexity" evidence="1">
    <location>
        <begin position="164"/>
        <end position="182"/>
    </location>
</feature>
<dbReference type="EMBL" id="PPHD01097171">
    <property type="protein sequence ID" value="POI19655.1"/>
    <property type="molecule type" value="Genomic_DNA"/>
</dbReference>
<comment type="caution">
    <text evidence="3">The sequence shown here is derived from an EMBL/GenBank/DDBJ whole genome shotgun (WGS) entry which is preliminary data.</text>
</comment>
<proteinExistence type="predicted"/>
<feature type="compositionally biased region" description="Polar residues" evidence="1">
    <location>
        <begin position="145"/>
        <end position="162"/>
    </location>
</feature>
<evidence type="ECO:0000256" key="1">
    <source>
        <dbReference type="SAM" id="MobiDB-lite"/>
    </source>
</evidence>
<dbReference type="AlphaFoldDB" id="A0A2P4S6B5"/>
<evidence type="ECO:0000313" key="3">
    <source>
        <dbReference type="EMBL" id="POI19655.1"/>
    </source>
</evidence>
<feature type="compositionally biased region" description="Basic residues" evidence="1">
    <location>
        <begin position="198"/>
        <end position="207"/>
    </location>
</feature>
<reference evidence="3 4" key="1">
    <citation type="submission" date="2018-01" db="EMBL/GenBank/DDBJ databases">
        <title>Comparison of the Chinese Bamboo Partridge and Red Junglefowl genome sequences highlights the importance of demography in genome evolution.</title>
        <authorList>
            <person name="Tiley G.P."/>
            <person name="Kimball R.T."/>
            <person name="Braun E.L."/>
            <person name="Burleigh J.G."/>
        </authorList>
    </citation>
    <scope>NUCLEOTIDE SEQUENCE [LARGE SCALE GENOMIC DNA]</scope>
    <source>
        <strain evidence="3">RTK389</strain>
        <tissue evidence="3">Blood</tissue>
    </source>
</reference>
<gene>
    <name evidence="3" type="ORF">CIB84_016600</name>
</gene>
<dbReference type="PANTHER" id="PTHR12420">
    <property type="entry name" value="PHD FINGER PROTEIN"/>
    <property type="match status" value="1"/>
</dbReference>
<dbReference type="PANTHER" id="PTHR12420:SF47">
    <property type="entry name" value="PHD FINGER PROTEIN 7"/>
    <property type="match status" value="1"/>
</dbReference>
<dbReference type="InterPro" id="IPR011011">
    <property type="entry name" value="Znf_FYVE_PHD"/>
</dbReference>
<feature type="region of interest" description="Disordered" evidence="1">
    <location>
        <begin position="145"/>
        <end position="243"/>
    </location>
</feature>
<evidence type="ECO:0000313" key="4">
    <source>
        <dbReference type="Proteomes" id="UP000237246"/>
    </source>
</evidence>
<name>A0A2P4S6B5_BAMTH</name>
<keyword evidence="4" id="KW-1185">Reference proteome</keyword>
<feature type="compositionally biased region" description="Basic residues" evidence="1">
    <location>
        <begin position="221"/>
        <end position="233"/>
    </location>
</feature>
<dbReference type="InterPro" id="IPR051188">
    <property type="entry name" value="PHD-type_Zinc_Finger"/>
</dbReference>
<dbReference type="SUPFAM" id="SSF57903">
    <property type="entry name" value="FYVE/PHD zinc finger"/>
    <property type="match status" value="1"/>
</dbReference>
<dbReference type="OrthoDB" id="9118823at2759"/>
<evidence type="ECO:0000259" key="2">
    <source>
        <dbReference type="Pfam" id="PF26054"/>
    </source>
</evidence>
<dbReference type="InterPro" id="IPR013083">
    <property type="entry name" value="Znf_RING/FYVE/PHD"/>
</dbReference>
<sequence length="255" mass="28423">MEPVGDSRSYSTMVCPSCRHAWFHRACIQGMALRAGLRCFQCPLCRDRDTFLGELFTMGIRIPDRSPMWEENNAYAYLRERHRSCDASDCLYPHGREQAEEEGPWQLLLCSSCAAQGTHRCCSNLSHSTTSWECNTCAGQGTASSTNSDLVGLSATSQQGLGPSQGSETAESSSSSTTSQAPVTPPHSSHVPENRSRQPGRARTRSRSPRDHQAAETHSLPQRRRRSCSRRRGPAQGRSRSWIPRRARNINCWPQ</sequence>
<dbReference type="Gene3D" id="3.30.40.10">
    <property type="entry name" value="Zinc/RING finger domain, C3HC4 (zinc finger)"/>
    <property type="match status" value="1"/>
</dbReference>
<dbReference type="InterPro" id="IPR059102">
    <property type="entry name" value="PHD_PHF7/G2E3-like"/>
</dbReference>
<dbReference type="Pfam" id="PF26054">
    <property type="entry name" value="PHD_G2E3"/>
    <property type="match status" value="1"/>
</dbReference>